<dbReference type="EMBL" id="BK015299">
    <property type="protein sequence ID" value="DAE00156.1"/>
    <property type="molecule type" value="Genomic_DNA"/>
</dbReference>
<protein>
    <submittedName>
        <fullName evidence="1">Uncharacterized protein</fullName>
    </submittedName>
</protein>
<reference evidence="1" key="1">
    <citation type="journal article" date="2021" name="Proc. Natl. Acad. Sci. U.S.A.">
        <title>A Catalog of Tens of Thousands of Viruses from Human Metagenomes Reveals Hidden Associations with Chronic Diseases.</title>
        <authorList>
            <person name="Tisza M.J."/>
            <person name="Buck C.B."/>
        </authorList>
    </citation>
    <scope>NUCLEOTIDE SEQUENCE</scope>
    <source>
        <strain evidence="1">CtTBR23</strain>
    </source>
</reference>
<organism evidence="1">
    <name type="scientific">Siphoviridae sp. ctTBR23</name>
    <dbReference type="NCBI Taxonomy" id="2825515"/>
    <lineage>
        <taxon>Viruses</taxon>
        <taxon>Duplodnaviria</taxon>
        <taxon>Heunggongvirae</taxon>
        <taxon>Uroviricota</taxon>
        <taxon>Caudoviricetes</taxon>
    </lineage>
</organism>
<accession>A0A8S5P1R4</accession>
<proteinExistence type="predicted"/>
<evidence type="ECO:0000313" key="1">
    <source>
        <dbReference type="EMBL" id="DAE00156.1"/>
    </source>
</evidence>
<sequence length="53" mass="6544">MSYNKYKHKKYRVRLQEEEKELGILEDTSDGQQIWCEDQEIQLREIIRVQSRC</sequence>
<name>A0A8S5P1R4_9CAUD</name>